<keyword evidence="3 5" id="KW-1133">Transmembrane helix</keyword>
<dbReference type="EMBL" id="BJXW01000025">
    <property type="protein sequence ID" value="GEN31924.1"/>
    <property type="molecule type" value="Genomic_DNA"/>
</dbReference>
<evidence type="ECO:0000256" key="5">
    <source>
        <dbReference type="SAM" id="Phobius"/>
    </source>
</evidence>
<keyword evidence="8" id="KW-1185">Reference proteome</keyword>
<evidence type="ECO:0000259" key="6">
    <source>
        <dbReference type="Pfam" id="PF06271"/>
    </source>
</evidence>
<comment type="subcellular location">
    <subcellularLocation>
        <location evidence="1">Membrane</location>
        <topology evidence="1">Multi-pass membrane protein</topology>
    </subcellularLocation>
</comment>
<accession>A0A511UZ55</accession>
<feature type="transmembrane region" description="Helical" evidence="5">
    <location>
        <begin position="31"/>
        <end position="52"/>
    </location>
</feature>
<evidence type="ECO:0000256" key="1">
    <source>
        <dbReference type="ARBA" id="ARBA00004141"/>
    </source>
</evidence>
<evidence type="ECO:0000256" key="2">
    <source>
        <dbReference type="ARBA" id="ARBA00022692"/>
    </source>
</evidence>
<evidence type="ECO:0000313" key="7">
    <source>
        <dbReference type="EMBL" id="GEN31924.1"/>
    </source>
</evidence>
<evidence type="ECO:0000313" key="8">
    <source>
        <dbReference type="Proteomes" id="UP000321491"/>
    </source>
</evidence>
<feature type="domain" description="RDD" evidence="6">
    <location>
        <begin position="20"/>
        <end position="155"/>
    </location>
</feature>
<dbReference type="PANTHER" id="PTHR38480:SF1">
    <property type="entry name" value="SLR0254 PROTEIN"/>
    <property type="match status" value="1"/>
</dbReference>
<keyword evidence="2 5" id="KW-0812">Transmembrane</keyword>
<organism evidence="7 8">
    <name type="scientific">Cerasibacillus quisquiliarum</name>
    <dbReference type="NCBI Taxonomy" id="227865"/>
    <lineage>
        <taxon>Bacteria</taxon>
        <taxon>Bacillati</taxon>
        <taxon>Bacillota</taxon>
        <taxon>Bacilli</taxon>
        <taxon>Bacillales</taxon>
        <taxon>Bacillaceae</taxon>
        <taxon>Cerasibacillus</taxon>
    </lineage>
</organism>
<keyword evidence="4 5" id="KW-0472">Membrane</keyword>
<gene>
    <name evidence="7" type="ORF">CQU01_21620</name>
</gene>
<evidence type="ECO:0000256" key="4">
    <source>
        <dbReference type="ARBA" id="ARBA00023136"/>
    </source>
</evidence>
<protein>
    <recommendedName>
        <fullName evidence="6">RDD domain-containing protein</fullName>
    </recommendedName>
</protein>
<dbReference type="Pfam" id="PF06271">
    <property type="entry name" value="RDD"/>
    <property type="match status" value="1"/>
</dbReference>
<dbReference type="GO" id="GO:0016020">
    <property type="term" value="C:membrane"/>
    <property type="evidence" value="ECO:0007669"/>
    <property type="project" value="UniProtKB-SubCell"/>
</dbReference>
<dbReference type="InterPro" id="IPR010432">
    <property type="entry name" value="RDD"/>
</dbReference>
<name>A0A511UZ55_9BACI</name>
<sequence length="270" mass="31564">MNREKIEVKTPEYVSLHFQLAGLGSRATAFIIDYAILIISLIIISLFGIYLTANVEEIFDIGDAVFSVIIFVIFIFLLVSGYFILFEALGNGQTIGKRLMHIRVINDNGSQITFIGSLLRNLFRIIDMLPGFYLVGLLMIFIHPRHKRVGDLVAGTIVVYERKHQFDGKQRKKLTPLEKEIAKRDIKIENYKLGEWELKSFQKKDWELIRAYSERFVTLTERERQSFTEQLVRMMFPKTGWDTAYKTTYDLENDLLALYLILKDEWDYKL</sequence>
<comment type="caution">
    <text evidence="7">The sequence shown here is derived from an EMBL/GenBank/DDBJ whole genome shotgun (WGS) entry which is preliminary data.</text>
</comment>
<dbReference type="AlphaFoldDB" id="A0A511UZ55"/>
<dbReference type="Proteomes" id="UP000321491">
    <property type="component" value="Unassembled WGS sequence"/>
</dbReference>
<proteinExistence type="predicted"/>
<evidence type="ECO:0000256" key="3">
    <source>
        <dbReference type="ARBA" id="ARBA00022989"/>
    </source>
</evidence>
<feature type="transmembrane region" description="Helical" evidence="5">
    <location>
        <begin position="64"/>
        <end position="85"/>
    </location>
</feature>
<feature type="transmembrane region" description="Helical" evidence="5">
    <location>
        <begin position="122"/>
        <end position="142"/>
    </location>
</feature>
<dbReference type="RefSeq" id="WP_170226707.1">
    <property type="nucleotide sequence ID" value="NZ_BJXW01000025.1"/>
</dbReference>
<reference evidence="7 8" key="1">
    <citation type="submission" date="2019-07" db="EMBL/GenBank/DDBJ databases">
        <title>Whole genome shotgun sequence of Cerasibacillus quisquiliarum NBRC 102429.</title>
        <authorList>
            <person name="Hosoyama A."/>
            <person name="Uohara A."/>
            <person name="Ohji S."/>
            <person name="Ichikawa N."/>
        </authorList>
    </citation>
    <scope>NUCLEOTIDE SEQUENCE [LARGE SCALE GENOMIC DNA]</scope>
    <source>
        <strain evidence="7 8">NBRC 102429</strain>
    </source>
</reference>
<dbReference type="PANTHER" id="PTHR38480">
    <property type="entry name" value="SLR0254 PROTEIN"/>
    <property type="match status" value="1"/>
</dbReference>